<evidence type="ECO:0000313" key="1">
    <source>
        <dbReference type="EMBL" id="AGK86582.1"/>
    </source>
</evidence>
<proteinExistence type="predicted"/>
<dbReference type="EMBL" id="KC310803">
    <property type="protein sequence ID" value="AGK86582.1"/>
    <property type="molecule type" value="Genomic_DNA"/>
</dbReference>
<gene>
    <name evidence="1" type="ORF">S-CBP3_0025</name>
</gene>
<reference evidence="1 2" key="2">
    <citation type="journal article" date="2015" name="PLoS ONE">
        <title>Comparative Genomic and Phylogenomic Analyses Reveal a Conserved Core Genome Shared by Estuarine and Oceanic Cyanopodoviruses.</title>
        <authorList>
            <person name="Huang S."/>
            <person name="Zhang S."/>
            <person name="Jiao N."/>
            <person name="Chen F."/>
        </authorList>
    </citation>
    <scope>NUCLEOTIDE SEQUENCE [LARGE SCALE GENOMIC DNA]</scope>
</reference>
<dbReference type="Proteomes" id="UP000030044">
    <property type="component" value="Segment"/>
</dbReference>
<name>A0A096VKM4_9CAUD</name>
<dbReference type="KEGG" id="vg:22112369"/>
<sequence length="46" mass="5419">MTEKTFTHHLDKLLTELMQHPHKEELIELAMEQLSDDTLVLDALIF</sequence>
<keyword evidence="2" id="KW-1185">Reference proteome</keyword>
<organism evidence="1 2">
    <name type="scientific">Synechococcus phage S-CBP3</name>
    <dbReference type="NCBI Taxonomy" id="756276"/>
    <lineage>
        <taxon>Viruses</taxon>
        <taxon>Duplodnaviria</taxon>
        <taxon>Heunggongvirae</taxon>
        <taxon>Uroviricota</taxon>
        <taxon>Caudoviricetes</taxon>
        <taxon>Autographivirales</taxon>
        <taxon>Lirvirus</taxon>
        <taxon>Lirvirus SCBP3</taxon>
    </lineage>
</organism>
<evidence type="ECO:0000313" key="2">
    <source>
        <dbReference type="Proteomes" id="UP000030044"/>
    </source>
</evidence>
<accession>A0A096VKM4</accession>
<protein>
    <submittedName>
        <fullName evidence="1">Uncharacterized protein</fullName>
    </submittedName>
</protein>
<reference evidence="2" key="1">
    <citation type="submission" date="2012-12" db="EMBL/GenBank/DDBJ databases">
        <title>Genomics of marine cyanopodoviruses.</title>
        <authorList>
            <person name="Huang S."/>
            <person name="Chen F."/>
        </authorList>
    </citation>
    <scope>NUCLEOTIDE SEQUENCE [LARGE SCALE GENOMIC DNA]</scope>
</reference>